<accession>A0A5J5I3C7</accession>
<sequence>MHIRKNGAGLLARAGRSALLASAAIAALSIAPVAQAVVPADDKTPADILDSGVNGVGIMYRDDGFVCTGTLINPRTVIFAAHCVNDYTSADYSTVNGGIPVAFAFEANARPGVIDWISNNYRTNTALSVYNVNNIAYNPDSLDPPALSFLYGDVAMATLDTPAADVPTWAVLFSALPTPSSISETSGTGYHVTITGYGRSGSGTTGNSFGIDFRRKTAENFLGLLGSLDDVDAFLFGEAGGYSQNLYHTDFDDPKRENPFDFNLFKDDALPNEGATAGGDSGGPLILDQAFNEKTVIGVLSGGSRYFLEQPASSYGGSSFYQPLYLFWDWIAENNPYRYATAKAGDGKWSDASHWLTALDPNYRIIDNSGRLVNGVPTTAGAGAFGEDGTQKFGQLCYQPDGICYDVGTGTITVDGVPVEGAASRTTPATATAAGTTTVSNSKGKVEIAERSPNAEGATLTSGAIRDAQAVGDVTAAALPSATLANGLPGATGFIPNNIDPAASRGVVGRYYDVTLRAAGKTTLDTVATVDRFTISGAGSTLDVTAAGSLTSLMDITHLAGVVNIDGKVQTQGDYFLLSGLLSGKGTLRAPFFTNVLGTVAPGGIGTVGTLSVEGNALLASGSTLHIDLGANGVSDVLAVKATQFVGADSQSAAGTPTTGGQSGGQQQRQEQLSAAAITAAQADGDLSRLAIGDPIDGIAAVGGRVVFGAATGTKLRYGNRYTFVTAQGGIDGSFTAPAQLSAILKPVLIYGDNSVSVRIDAGRYADVVNRAAPNQTSFAQLLDQNRPLYAKYASLYGEADLLSVAGIQASFEAMAPRTETLKTSMAEVLNDNMARFYRDRLTKLDGGSLGGTLTMTGQPIQLAAASLNNIDLGMDQSGNSDTTTREGVLPDDMSAFLAGGYIDGKAAPMRTAVPLGSDQFNGWYGALGVEKAFGDNGVIGLAASFSELKGNTGANDWARARLYQGTVYGAFDLGGLKLDAVGSAGTLATRSRRSFAVGVNPYTLYGNDQELALSGEMGLSKALGSETFGIVPRASIRGAYISSGNLAETGGDAALVIKRHAIRSAQGRLGATVKADSGGFKPYLTANFVHEFNDQPAFLLANLVGGTGGPAPFALGGSDKNWGEVGGGITLTTGTIDLTLSADTTVWRQDVKYQSYRAGVKFRF</sequence>
<evidence type="ECO:0000259" key="5">
    <source>
        <dbReference type="PROSITE" id="PS51208"/>
    </source>
</evidence>
<dbReference type="Proteomes" id="UP000326364">
    <property type="component" value="Unassembled WGS sequence"/>
</dbReference>
<dbReference type="InterPro" id="IPR001254">
    <property type="entry name" value="Trypsin_dom"/>
</dbReference>
<dbReference type="PROSITE" id="PS51208">
    <property type="entry name" value="AUTOTRANSPORTER"/>
    <property type="match status" value="1"/>
</dbReference>
<evidence type="ECO:0000313" key="7">
    <source>
        <dbReference type="EMBL" id="KAA9029380.1"/>
    </source>
</evidence>
<dbReference type="EMBL" id="VYQA01000008">
    <property type="protein sequence ID" value="KAA9029380.1"/>
    <property type="molecule type" value="Genomic_DNA"/>
</dbReference>
<evidence type="ECO:0000256" key="2">
    <source>
        <dbReference type="SAM" id="MobiDB-lite"/>
    </source>
</evidence>
<dbReference type="InterPro" id="IPR033116">
    <property type="entry name" value="TRYPSIN_SER"/>
</dbReference>
<evidence type="ECO:0000313" key="8">
    <source>
        <dbReference type="Proteomes" id="UP000325933"/>
    </source>
</evidence>
<dbReference type="PANTHER" id="PTHR24260">
    <property type="match status" value="1"/>
</dbReference>
<dbReference type="PRINTS" id="PR00722">
    <property type="entry name" value="CHYMOTRYPSIN"/>
</dbReference>
<name>A0A5J5I3C7_9SPHN</name>
<dbReference type="Pfam" id="PF00089">
    <property type="entry name" value="Trypsin"/>
    <property type="match status" value="1"/>
</dbReference>
<organism evidence="7 8">
    <name type="scientific">Sphingobium limneticum</name>
    <dbReference type="NCBI Taxonomy" id="1007511"/>
    <lineage>
        <taxon>Bacteria</taxon>
        <taxon>Pseudomonadati</taxon>
        <taxon>Pseudomonadota</taxon>
        <taxon>Alphaproteobacteria</taxon>
        <taxon>Sphingomonadales</taxon>
        <taxon>Sphingomonadaceae</taxon>
        <taxon>Sphingobium</taxon>
    </lineage>
</organism>
<dbReference type="PROSITE" id="PS50240">
    <property type="entry name" value="TRYPSIN_DOM"/>
    <property type="match status" value="1"/>
</dbReference>
<dbReference type="PROSITE" id="PS00135">
    <property type="entry name" value="TRYPSIN_SER"/>
    <property type="match status" value="1"/>
</dbReference>
<evidence type="ECO:0000313" key="9">
    <source>
        <dbReference type="Proteomes" id="UP000326364"/>
    </source>
</evidence>
<evidence type="ECO:0000313" key="6">
    <source>
        <dbReference type="EMBL" id="KAA9015416.1"/>
    </source>
</evidence>
<proteinExistence type="predicted"/>
<feature type="region of interest" description="Disordered" evidence="2">
    <location>
        <begin position="651"/>
        <end position="671"/>
    </location>
</feature>
<dbReference type="InterPro" id="IPR009003">
    <property type="entry name" value="Peptidase_S1_PA"/>
</dbReference>
<dbReference type="InterPro" id="IPR043504">
    <property type="entry name" value="Peptidase_S1_PA_chymotrypsin"/>
</dbReference>
<keyword evidence="1" id="KW-1015">Disulfide bond</keyword>
<dbReference type="Proteomes" id="UP000325933">
    <property type="component" value="Unassembled WGS sequence"/>
</dbReference>
<feature type="domain" description="Autotransporter" evidence="5">
    <location>
        <begin position="889"/>
        <end position="1165"/>
    </location>
</feature>
<dbReference type="InterPro" id="IPR001314">
    <property type="entry name" value="Peptidase_S1A"/>
</dbReference>
<evidence type="ECO:0000256" key="1">
    <source>
        <dbReference type="ARBA" id="ARBA00023157"/>
    </source>
</evidence>
<feature type="chain" id="PRO_5023913079" evidence="3">
    <location>
        <begin position="37"/>
        <end position="1165"/>
    </location>
</feature>
<reference evidence="8 9" key="1">
    <citation type="submission" date="2019-09" db="EMBL/GenBank/DDBJ databases">
        <authorList>
            <person name="Feng G."/>
        </authorList>
    </citation>
    <scope>NUCLEOTIDE SEQUENCE [LARGE SCALE GENOMIC DNA]</scope>
    <source>
        <strain evidence="7 8">KACC 19283</strain>
        <strain evidence="6 9">KACC 19284</strain>
    </source>
</reference>
<dbReference type="SMART" id="SM00020">
    <property type="entry name" value="Tryp_SPc"/>
    <property type="match status" value="1"/>
</dbReference>
<feature type="domain" description="Peptidase S1" evidence="4">
    <location>
        <begin position="56"/>
        <end position="336"/>
    </location>
</feature>
<dbReference type="InterPro" id="IPR036709">
    <property type="entry name" value="Autotransporte_beta_dom_sf"/>
</dbReference>
<dbReference type="SMART" id="SM00869">
    <property type="entry name" value="Autotransporter"/>
    <property type="match status" value="1"/>
</dbReference>
<dbReference type="SUPFAM" id="SSF50494">
    <property type="entry name" value="Trypsin-like serine proteases"/>
    <property type="match status" value="1"/>
</dbReference>
<dbReference type="Gene3D" id="2.40.10.10">
    <property type="entry name" value="Trypsin-like serine proteases"/>
    <property type="match status" value="1"/>
</dbReference>
<dbReference type="EMBL" id="VYQB01000010">
    <property type="protein sequence ID" value="KAA9015416.1"/>
    <property type="molecule type" value="Genomic_DNA"/>
</dbReference>
<dbReference type="Gene3D" id="2.40.128.130">
    <property type="entry name" value="Autotransporter beta-domain"/>
    <property type="match status" value="1"/>
</dbReference>
<keyword evidence="3" id="KW-0732">Signal</keyword>
<dbReference type="SUPFAM" id="SSF103515">
    <property type="entry name" value="Autotransporter"/>
    <property type="match status" value="1"/>
</dbReference>
<dbReference type="InterPro" id="IPR005546">
    <property type="entry name" value="Autotransporte_beta"/>
</dbReference>
<dbReference type="GO" id="GO:0006508">
    <property type="term" value="P:proteolysis"/>
    <property type="evidence" value="ECO:0007669"/>
    <property type="project" value="InterPro"/>
</dbReference>
<dbReference type="Pfam" id="PF03797">
    <property type="entry name" value="Autotransporter"/>
    <property type="match status" value="1"/>
</dbReference>
<protein>
    <submittedName>
        <fullName evidence="7">Autotransporter domain-containing protein</fullName>
    </submittedName>
</protein>
<comment type="caution">
    <text evidence="7">The sequence shown here is derived from an EMBL/GenBank/DDBJ whole genome shotgun (WGS) entry which is preliminary data.</text>
</comment>
<keyword evidence="9" id="KW-1185">Reference proteome</keyword>
<dbReference type="GO" id="GO:0004252">
    <property type="term" value="F:serine-type endopeptidase activity"/>
    <property type="evidence" value="ECO:0007669"/>
    <property type="project" value="InterPro"/>
</dbReference>
<dbReference type="PANTHER" id="PTHR24260:SF136">
    <property type="entry name" value="GH08193P-RELATED"/>
    <property type="match status" value="1"/>
</dbReference>
<evidence type="ECO:0000259" key="4">
    <source>
        <dbReference type="PROSITE" id="PS50240"/>
    </source>
</evidence>
<dbReference type="RefSeq" id="WP_150425933.1">
    <property type="nucleotide sequence ID" value="NZ_VYQA01000008.1"/>
</dbReference>
<dbReference type="InterPro" id="IPR051333">
    <property type="entry name" value="CLIP_Serine_Protease"/>
</dbReference>
<evidence type="ECO:0000256" key="3">
    <source>
        <dbReference type="SAM" id="SignalP"/>
    </source>
</evidence>
<gene>
    <name evidence="7" type="ORF">F4U95_12705</name>
    <name evidence="6" type="ORF">F4U96_14535</name>
</gene>
<dbReference type="AlphaFoldDB" id="A0A5J5I3C7"/>
<feature type="signal peptide" evidence="3">
    <location>
        <begin position="1"/>
        <end position="36"/>
    </location>
</feature>